<evidence type="ECO:0007829" key="9">
    <source>
        <dbReference type="PDB" id="9IW9"/>
    </source>
</evidence>
<comment type="similarity">
    <text evidence="1">Belongs to the AB hydrolase superfamily.</text>
</comment>
<dbReference type="PANTHER" id="PTHR22946">
    <property type="entry name" value="DIENELACTONE HYDROLASE DOMAIN-CONTAINING PROTEIN-RELATED"/>
    <property type="match status" value="1"/>
</dbReference>
<dbReference type="PDB" id="8YTV">
    <property type="method" value="X-ray"/>
    <property type="resolution" value="1.89 A"/>
    <property type="chains" value="A/B=39-294"/>
</dbReference>
<sequence length="294" mass="30865">MQRHETIPRPSHRRPRGLHRLTAIAVAAAMALTTLGVAAPPASATERGLAPTAANITGDGSYGVVSATITGASGFGGGVVYYPNATERFPVVAISPGYTERWSSFAWLGRRLASWGFVVVGIETNSLFDQPNSRGTQLLRALDWASSSAPAAVRDRVDATRQGVSGHSMGGGGTLSAMDQRPSVRAGVPLAPWHTTTSWPRVTNPVMILGGQNDGIAPVSSHAIPMYTGVASGEKAYVELAGAGHNFPNSANPIVSRAAVSWFKRFLDDDTRFAPFACDFGGASISQFRSTCPV</sequence>
<feature type="chain" id="PRO_5039515262" evidence="3">
    <location>
        <begin position="39"/>
        <end position="294"/>
    </location>
</feature>
<evidence type="ECO:0000256" key="2">
    <source>
        <dbReference type="ARBA" id="ARBA00022801"/>
    </source>
</evidence>
<keyword evidence="2" id="KW-0378">Hydrolase</keyword>
<feature type="signal peptide" evidence="3">
    <location>
        <begin position="1"/>
        <end position="38"/>
    </location>
</feature>
<name>A0A1H3QT72_9ACTN</name>
<evidence type="ECO:0000256" key="3">
    <source>
        <dbReference type="SAM" id="SignalP"/>
    </source>
</evidence>
<dbReference type="InterPro" id="IPR029058">
    <property type="entry name" value="AB_hydrolase_fold"/>
</dbReference>
<dbReference type="PDB" id="8YTU">
    <property type="method" value="X-ray"/>
    <property type="resolution" value="1.34 A"/>
    <property type="chains" value="A/B/C=39-294"/>
</dbReference>
<dbReference type="Gene3D" id="3.40.50.1820">
    <property type="entry name" value="alpha/beta hydrolase"/>
    <property type="match status" value="1"/>
</dbReference>
<evidence type="ECO:0007829" key="7">
    <source>
        <dbReference type="PDB" id="8YTU"/>
    </source>
</evidence>
<dbReference type="PDB" id="9IW9">
    <property type="method" value="X-ray"/>
    <property type="resolution" value="1.75 A"/>
    <property type="chains" value="A/B/C/D=42-292"/>
</dbReference>
<evidence type="ECO:0000259" key="4">
    <source>
        <dbReference type="Pfam" id="PF12740"/>
    </source>
</evidence>
<reference evidence="6" key="1">
    <citation type="submission" date="2016-10" db="EMBL/GenBank/DDBJ databases">
        <authorList>
            <person name="Varghese N."/>
            <person name="Submissions S."/>
        </authorList>
    </citation>
    <scope>NUCLEOTIDE SEQUENCE [LARGE SCALE GENOMIC DNA]</scope>
    <source>
        <strain evidence="6">DSM 45245</strain>
    </source>
</reference>
<gene>
    <name evidence="5" type="ORF">SAMN05444365_106119</name>
</gene>
<proteinExistence type="evidence at protein level"/>
<organism evidence="5 6">
    <name type="scientific">Micromonospora pattaloongensis</name>
    <dbReference type="NCBI Taxonomy" id="405436"/>
    <lineage>
        <taxon>Bacteria</taxon>
        <taxon>Bacillati</taxon>
        <taxon>Actinomycetota</taxon>
        <taxon>Actinomycetes</taxon>
        <taxon>Micromonosporales</taxon>
        <taxon>Micromonosporaceae</taxon>
        <taxon>Micromonospora</taxon>
    </lineage>
</organism>
<evidence type="ECO:0000313" key="5">
    <source>
        <dbReference type="EMBL" id="SDZ16714.1"/>
    </source>
</evidence>
<evidence type="ECO:0000313" key="6">
    <source>
        <dbReference type="Proteomes" id="UP000242415"/>
    </source>
</evidence>
<dbReference type="SMR" id="A0A1H3QT72"/>
<dbReference type="Proteomes" id="UP000242415">
    <property type="component" value="Unassembled WGS sequence"/>
</dbReference>
<dbReference type="InterPro" id="IPR050261">
    <property type="entry name" value="FrsA_esterase"/>
</dbReference>
<dbReference type="AlphaFoldDB" id="A0A1H3QT72"/>
<feature type="domain" description="PET hydrolase/cutinase-like" evidence="4">
    <location>
        <begin position="42"/>
        <end position="293"/>
    </location>
</feature>
<dbReference type="SUPFAM" id="SSF53474">
    <property type="entry name" value="alpha/beta-Hydrolases"/>
    <property type="match status" value="1"/>
</dbReference>
<keyword evidence="7 8" id="KW-0002">3D-structure</keyword>
<protein>
    <submittedName>
        <fullName evidence="5">Cutinase</fullName>
    </submittedName>
</protein>
<evidence type="ECO:0007829" key="8">
    <source>
        <dbReference type="PDB" id="8YTV"/>
    </source>
</evidence>
<dbReference type="RefSeq" id="WP_217634878.1">
    <property type="nucleotide sequence ID" value="NZ_FNPH01000006.1"/>
</dbReference>
<keyword evidence="6" id="KW-1185">Reference proteome</keyword>
<evidence type="ECO:0000256" key="1">
    <source>
        <dbReference type="ARBA" id="ARBA00008645"/>
    </source>
</evidence>
<accession>A0A1H3QT72</accession>
<dbReference type="Pfam" id="PF12740">
    <property type="entry name" value="PETase"/>
    <property type="match status" value="1"/>
</dbReference>
<keyword evidence="3" id="KW-0732">Signal</keyword>
<dbReference type="GO" id="GO:0052689">
    <property type="term" value="F:carboxylic ester hydrolase activity"/>
    <property type="evidence" value="ECO:0007669"/>
    <property type="project" value="UniProtKB-ARBA"/>
</dbReference>
<dbReference type="EMBL" id="FNPH01000006">
    <property type="protein sequence ID" value="SDZ16714.1"/>
    <property type="molecule type" value="Genomic_DNA"/>
</dbReference>
<reference evidence="7 8" key="3">
    <citation type="journal article" date="2025" name="Science">
        <title>Landscape profiling of PET depolymerases using a natural sequence cluster framework.</title>
        <authorList>
            <person name="Seo H."/>
            <person name="Hong H."/>
            <person name="Park J."/>
            <person name="Lee S.H."/>
            <person name="Ki D."/>
            <person name="Ryu A."/>
            <person name="Sagong H.Y."/>
            <person name="Kim K.J."/>
        </authorList>
    </citation>
    <scope>X-RAY CRYSTALLOGRAPHY (1.34 ANGSTROMS) OF 39-294</scope>
    <scope>DISULFIDE BONDS</scope>
</reference>
<dbReference type="InterPro" id="IPR041127">
    <property type="entry name" value="PET_hydrolase/cutinase-like"/>
</dbReference>
<dbReference type="PANTHER" id="PTHR22946:SF9">
    <property type="entry name" value="POLYKETIDE TRANSFERASE AF380"/>
    <property type="match status" value="1"/>
</dbReference>
<reference evidence="9" key="2">
    <citation type="journal article" date="2025" name="Nat. Commun.">
        <title>Harnessing protein language model for structure-based discovery of highly efficient and robust PET hydrolases.</title>
        <authorList>
            <person name="Wu B."/>
            <person name="Zhong B."/>
            <person name="Zheng L."/>
            <person name="Huang R."/>
            <person name="Jiang S."/>
            <person name="Li M."/>
            <person name="Hong L."/>
            <person name="Tan P."/>
        </authorList>
    </citation>
    <scope>X-RAY CRYSTALLOGRAPHY (1.75 ANGSTROMS) OF 42-292</scope>
    <scope>DISULFIDE BONDS</scope>
</reference>
<dbReference type="STRING" id="405436.SAMN05444365_106119"/>
<feature type="disulfide bond" evidence="7 8">
    <location>
        <begin position="278"/>
        <end position="292"/>
    </location>
</feature>